<evidence type="ECO:0000256" key="9">
    <source>
        <dbReference type="ARBA" id="ARBA00022842"/>
    </source>
</evidence>
<keyword evidence="8" id="KW-0862">Zinc</keyword>
<keyword evidence="4" id="KW-0548">Nucleotidyltransferase</keyword>
<dbReference type="GO" id="GO:0005737">
    <property type="term" value="C:cytoplasm"/>
    <property type="evidence" value="ECO:0007669"/>
    <property type="project" value="TreeGrafter"/>
</dbReference>
<feature type="domain" description="Zinc finger CHC2-type" evidence="12">
    <location>
        <begin position="30"/>
        <end position="85"/>
    </location>
</feature>
<keyword evidence="3" id="KW-0808">Transferase</keyword>
<keyword evidence="2" id="KW-0240">DNA-directed RNA polymerase</keyword>
<keyword evidence="10" id="KW-0238">DNA-binding</keyword>
<reference evidence="13" key="1">
    <citation type="journal article" date="2014" name="Front. Microbiol.">
        <title>High frequency of phylogenetically diverse reductive dehalogenase-homologous genes in deep subseafloor sedimentary metagenomes.</title>
        <authorList>
            <person name="Kawai M."/>
            <person name="Futagami T."/>
            <person name="Toyoda A."/>
            <person name="Takaki Y."/>
            <person name="Nishi S."/>
            <person name="Hori S."/>
            <person name="Arai W."/>
            <person name="Tsubouchi T."/>
            <person name="Morono Y."/>
            <person name="Uchiyama I."/>
            <person name="Ito T."/>
            <person name="Fujiyama A."/>
            <person name="Inagaki F."/>
            <person name="Takami H."/>
        </authorList>
    </citation>
    <scope>NUCLEOTIDE SEQUENCE</scope>
    <source>
        <strain evidence="13">Expedition CK06-06</strain>
    </source>
</reference>
<comment type="caution">
    <text evidence="13">The sequence shown here is derived from an EMBL/GenBank/DDBJ whole genome shotgun (WGS) entry which is preliminary data.</text>
</comment>
<evidence type="ECO:0000256" key="2">
    <source>
        <dbReference type="ARBA" id="ARBA00022478"/>
    </source>
</evidence>
<keyword evidence="7" id="KW-0863">Zinc-finger</keyword>
<comment type="cofactor">
    <cofactor evidence="1">
        <name>Zn(2+)</name>
        <dbReference type="ChEBI" id="CHEBI:29105"/>
    </cofactor>
</comment>
<protein>
    <recommendedName>
        <fullName evidence="12">Zinc finger CHC2-type domain-containing protein</fullName>
    </recommendedName>
</protein>
<sequence>MNEIEEIKARLDIVDVVGQHVQLQRSGRSFKALCPFHTEKTASFIVSPDRQSWHCFGACGTGGDVFSFVMRREGIEFGEAQGRIQA</sequence>
<dbReference type="InterPro" id="IPR050219">
    <property type="entry name" value="DnaG_primase"/>
</dbReference>
<dbReference type="GO" id="GO:0000428">
    <property type="term" value="C:DNA-directed RNA polymerase complex"/>
    <property type="evidence" value="ECO:0007669"/>
    <property type="project" value="UniProtKB-KW"/>
</dbReference>
<accession>X0V958</accession>
<keyword evidence="11" id="KW-0804">Transcription</keyword>
<evidence type="ECO:0000256" key="1">
    <source>
        <dbReference type="ARBA" id="ARBA00001947"/>
    </source>
</evidence>
<feature type="non-terminal residue" evidence="13">
    <location>
        <position position="86"/>
    </location>
</feature>
<evidence type="ECO:0000313" key="13">
    <source>
        <dbReference type="EMBL" id="GAG07887.1"/>
    </source>
</evidence>
<dbReference type="GO" id="GO:0003677">
    <property type="term" value="F:DNA binding"/>
    <property type="evidence" value="ECO:0007669"/>
    <property type="project" value="UniProtKB-KW"/>
</dbReference>
<keyword evidence="6" id="KW-0479">Metal-binding</keyword>
<evidence type="ECO:0000256" key="5">
    <source>
        <dbReference type="ARBA" id="ARBA00022705"/>
    </source>
</evidence>
<dbReference type="EMBL" id="BARS01024437">
    <property type="protein sequence ID" value="GAG07887.1"/>
    <property type="molecule type" value="Genomic_DNA"/>
</dbReference>
<evidence type="ECO:0000256" key="4">
    <source>
        <dbReference type="ARBA" id="ARBA00022695"/>
    </source>
</evidence>
<dbReference type="Pfam" id="PF01807">
    <property type="entry name" value="Zn_ribbon_DnaG"/>
    <property type="match status" value="1"/>
</dbReference>
<evidence type="ECO:0000256" key="8">
    <source>
        <dbReference type="ARBA" id="ARBA00022833"/>
    </source>
</evidence>
<gene>
    <name evidence="13" type="ORF">S01H1_38796</name>
</gene>
<dbReference type="GO" id="GO:0003899">
    <property type="term" value="F:DNA-directed RNA polymerase activity"/>
    <property type="evidence" value="ECO:0007669"/>
    <property type="project" value="InterPro"/>
</dbReference>
<evidence type="ECO:0000256" key="3">
    <source>
        <dbReference type="ARBA" id="ARBA00022679"/>
    </source>
</evidence>
<name>X0V958_9ZZZZ</name>
<dbReference type="SUPFAM" id="SSF57783">
    <property type="entry name" value="Zinc beta-ribbon"/>
    <property type="match status" value="1"/>
</dbReference>
<keyword evidence="5" id="KW-0235">DNA replication</keyword>
<dbReference type="GO" id="GO:0006269">
    <property type="term" value="P:DNA replication, synthesis of primer"/>
    <property type="evidence" value="ECO:0007669"/>
    <property type="project" value="TreeGrafter"/>
</dbReference>
<proteinExistence type="predicted"/>
<dbReference type="PANTHER" id="PTHR30313">
    <property type="entry name" value="DNA PRIMASE"/>
    <property type="match status" value="1"/>
</dbReference>
<evidence type="ECO:0000256" key="10">
    <source>
        <dbReference type="ARBA" id="ARBA00023125"/>
    </source>
</evidence>
<dbReference type="SMART" id="SM00400">
    <property type="entry name" value="ZnF_CHCC"/>
    <property type="match status" value="1"/>
</dbReference>
<dbReference type="FunFam" id="3.90.580.10:FF:000001">
    <property type="entry name" value="DNA primase"/>
    <property type="match status" value="1"/>
</dbReference>
<dbReference type="Gene3D" id="3.90.580.10">
    <property type="entry name" value="Zinc finger, CHC2-type domain"/>
    <property type="match status" value="1"/>
</dbReference>
<keyword evidence="9" id="KW-0460">Magnesium</keyword>
<organism evidence="13">
    <name type="scientific">marine sediment metagenome</name>
    <dbReference type="NCBI Taxonomy" id="412755"/>
    <lineage>
        <taxon>unclassified sequences</taxon>
        <taxon>metagenomes</taxon>
        <taxon>ecological metagenomes</taxon>
    </lineage>
</organism>
<dbReference type="GO" id="GO:0008270">
    <property type="term" value="F:zinc ion binding"/>
    <property type="evidence" value="ECO:0007669"/>
    <property type="project" value="UniProtKB-KW"/>
</dbReference>
<evidence type="ECO:0000256" key="6">
    <source>
        <dbReference type="ARBA" id="ARBA00022723"/>
    </source>
</evidence>
<dbReference type="PANTHER" id="PTHR30313:SF2">
    <property type="entry name" value="DNA PRIMASE"/>
    <property type="match status" value="1"/>
</dbReference>
<evidence type="ECO:0000256" key="7">
    <source>
        <dbReference type="ARBA" id="ARBA00022771"/>
    </source>
</evidence>
<dbReference type="AlphaFoldDB" id="X0V958"/>
<dbReference type="InterPro" id="IPR036977">
    <property type="entry name" value="DNA_primase_Znf_CHC2"/>
</dbReference>
<dbReference type="InterPro" id="IPR002694">
    <property type="entry name" value="Znf_CHC2"/>
</dbReference>
<evidence type="ECO:0000256" key="11">
    <source>
        <dbReference type="ARBA" id="ARBA00023163"/>
    </source>
</evidence>
<evidence type="ECO:0000259" key="12">
    <source>
        <dbReference type="SMART" id="SM00400"/>
    </source>
</evidence>